<dbReference type="Gene3D" id="2.40.128.520">
    <property type="match status" value="1"/>
</dbReference>
<organism evidence="3 4">
    <name type="scientific">Helicobacter bilis</name>
    <dbReference type="NCBI Taxonomy" id="37372"/>
    <lineage>
        <taxon>Bacteria</taxon>
        <taxon>Pseudomonadati</taxon>
        <taxon>Campylobacterota</taxon>
        <taxon>Epsilonproteobacteria</taxon>
        <taxon>Campylobacterales</taxon>
        <taxon>Helicobacteraceae</taxon>
        <taxon>Helicobacter</taxon>
    </lineage>
</organism>
<dbReference type="RefSeq" id="WP_077388119.1">
    <property type="nucleotide sequence ID" value="NZ_CP019645.1"/>
</dbReference>
<evidence type="ECO:0000256" key="1">
    <source>
        <dbReference type="SAM" id="SignalP"/>
    </source>
</evidence>
<sequence length="160" mass="18271">MRFLLTCFMLCFSSVLFASDIAGVYAIPSKDDESYVEIFQKNGKFYGVGFANKSGKDSGNDVKNPDPKLRDRKVGGSVFLWNLTYNKEDNEYQNGKLYNFQNGTTYHVSAEWDNGKLKVRVSKDKKGVFGKTLVWRKMSEKEIAPYQAKRPNIESLQLPK</sequence>
<evidence type="ECO:0000313" key="3">
    <source>
        <dbReference type="EMBL" id="AQQ58982.1"/>
    </source>
</evidence>
<dbReference type="KEGG" id="hbl:XJ32_01445"/>
<dbReference type="PANTHER" id="PTHR36919:SF2">
    <property type="entry name" value="BLL6627 PROTEIN"/>
    <property type="match status" value="1"/>
</dbReference>
<evidence type="ECO:0000313" key="4">
    <source>
        <dbReference type="Proteomes" id="UP000188298"/>
    </source>
</evidence>
<feature type="domain" description="DUF2147" evidence="2">
    <location>
        <begin position="24"/>
        <end position="136"/>
    </location>
</feature>
<dbReference type="Pfam" id="PF09917">
    <property type="entry name" value="DUF2147"/>
    <property type="match status" value="1"/>
</dbReference>
<dbReference type="EMBL" id="CP019645">
    <property type="protein sequence ID" value="AQQ58982.1"/>
    <property type="molecule type" value="Genomic_DNA"/>
</dbReference>
<reference evidence="3 4" key="1">
    <citation type="submission" date="2017-02" db="EMBL/GenBank/DDBJ databases">
        <title>Whole genome sequencing of Helicobacter bilis strain AAQJH.</title>
        <authorList>
            <person name="Conlan S."/>
            <person name="Thomas P.J."/>
            <person name="Mullikin J."/>
            <person name="Palmore T.N."/>
            <person name="Frank K.M."/>
            <person name="Segre J.A."/>
        </authorList>
    </citation>
    <scope>NUCLEOTIDE SEQUENCE [LARGE SCALE GENOMIC DNA]</scope>
    <source>
        <strain evidence="3 4">AAQJH</strain>
    </source>
</reference>
<accession>A0A1Q2LGC8</accession>
<gene>
    <name evidence="3" type="ORF">XJ32_01445</name>
</gene>
<protein>
    <recommendedName>
        <fullName evidence="2">DUF2147 domain-containing protein</fullName>
    </recommendedName>
</protein>
<dbReference type="AlphaFoldDB" id="A0A1Q2LGC8"/>
<proteinExistence type="predicted"/>
<feature type="signal peptide" evidence="1">
    <location>
        <begin position="1"/>
        <end position="18"/>
    </location>
</feature>
<name>A0A1Q2LGC8_9HELI</name>
<keyword evidence="1" id="KW-0732">Signal</keyword>
<evidence type="ECO:0000259" key="2">
    <source>
        <dbReference type="Pfam" id="PF09917"/>
    </source>
</evidence>
<dbReference type="Proteomes" id="UP000188298">
    <property type="component" value="Chromosome"/>
</dbReference>
<dbReference type="PANTHER" id="PTHR36919">
    <property type="entry name" value="BLR1215 PROTEIN"/>
    <property type="match status" value="1"/>
</dbReference>
<dbReference type="InterPro" id="IPR019223">
    <property type="entry name" value="DUF2147"/>
</dbReference>
<feature type="chain" id="PRO_5013021243" description="DUF2147 domain-containing protein" evidence="1">
    <location>
        <begin position="19"/>
        <end position="160"/>
    </location>
</feature>